<evidence type="ECO:0000313" key="2">
    <source>
        <dbReference type="Proteomes" id="UP000568022"/>
    </source>
</evidence>
<dbReference type="Proteomes" id="UP000568022">
    <property type="component" value="Unassembled WGS sequence"/>
</dbReference>
<comment type="caution">
    <text evidence="1">The sequence shown here is derived from an EMBL/GenBank/DDBJ whole genome shotgun (WGS) entry which is preliminary data.</text>
</comment>
<reference evidence="1 2" key="1">
    <citation type="submission" date="2020-08" db="EMBL/GenBank/DDBJ databases">
        <title>Genomic Encyclopedia of Type Strains, Phase III (KMG-III): the genomes of soil and plant-associated and newly described type strains.</title>
        <authorList>
            <person name="Whitman W."/>
        </authorList>
    </citation>
    <scope>NUCLEOTIDE SEQUENCE [LARGE SCALE GENOMIC DNA]</scope>
    <source>
        <strain evidence="1 2">CECT 3226</strain>
    </source>
</reference>
<keyword evidence="2" id="KW-1185">Reference proteome</keyword>
<protein>
    <submittedName>
        <fullName evidence="1">Uncharacterized protein</fullName>
    </submittedName>
</protein>
<accession>A0A7W8F5P1</accession>
<proteinExistence type="predicted"/>
<evidence type="ECO:0000313" key="1">
    <source>
        <dbReference type="EMBL" id="MBB5124128.1"/>
    </source>
</evidence>
<gene>
    <name evidence="1" type="ORF">FHS32_000856</name>
</gene>
<name>A0A7W8F5P1_9ACTN</name>
<sequence>MKTALTEGTRVGTQGAGRPIFEVDFQGKTLRVAVSVGDNGYVIGANIA</sequence>
<dbReference type="AlphaFoldDB" id="A0A7W8F5P1"/>
<organism evidence="1 2">
    <name type="scientific">Streptomyces griseoloalbus</name>
    <dbReference type="NCBI Taxonomy" id="67303"/>
    <lineage>
        <taxon>Bacteria</taxon>
        <taxon>Bacillati</taxon>
        <taxon>Actinomycetota</taxon>
        <taxon>Actinomycetes</taxon>
        <taxon>Kitasatosporales</taxon>
        <taxon>Streptomycetaceae</taxon>
        <taxon>Streptomyces</taxon>
    </lineage>
</organism>
<dbReference type="EMBL" id="JACHJE010000002">
    <property type="protein sequence ID" value="MBB5124128.1"/>
    <property type="molecule type" value="Genomic_DNA"/>
</dbReference>